<evidence type="ECO:0000313" key="7">
    <source>
        <dbReference type="Proteomes" id="UP000594778"/>
    </source>
</evidence>
<evidence type="ECO:0000256" key="2">
    <source>
        <dbReference type="ARBA" id="ARBA00022801"/>
    </source>
</evidence>
<dbReference type="AlphaFoldDB" id="A0A7T2S6N6"/>
<dbReference type="InterPro" id="IPR042283">
    <property type="entry name" value="GpdQ_catalytic"/>
</dbReference>
<dbReference type="GO" id="GO:0046872">
    <property type="term" value="F:metal ion binding"/>
    <property type="evidence" value="ECO:0007669"/>
    <property type="project" value="UniProtKB-KW"/>
</dbReference>
<dbReference type="InterPro" id="IPR004843">
    <property type="entry name" value="Calcineurin-like_PHP"/>
</dbReference>
<dbReference type="Pfam" id="PF00149">
    <property type="entry name" value="Metallophos"/>
    <property type="match status" value="1"/>
</dbReference>
<dbReference type="Proteomes" id="UP000594778">
    <property type="component" value="Chromosome"/>
</dbReference>
<reference evidence="6 7" key="1">
    <citation type="submission" date="2020-12" db="EMBL/GenBank/DDBJ databases">
        <title>FDA dAtabase for Regulatory Grade micrObial Sequences (FDA-ARGOS): Supporting development and validation of Infectious Disease Dx tests.</title>
        <authorList>
            <person name="Sproer C."/>
            <person name="Gronow S."/>
            <person name="Severitt S."/>
            <person name="Schroder I."/>
            <person name="Tallon L."/>
            <person name="Sadzewicz L."/>
            <person name="Zhao X."/>
            <person name="Boylan J."/>
            <person name="Ott S."/>
            <person name="Bowen H."/>
            <person name="Vavikolanu K."/>
            <person name="Mehta A."/>
            <person name="Aluvathingal J."/>
            <person name="Nadendla S."/>
            <person name="Lowell S."/>
            <person name="Myers T."/>
            <person name="Yan Y."/>
            <person name="Sichtig H."/>
        </authorList>
    </citation>
    <scope>NUCLEOTIDE SEQUENCE [LARGE SCALE GENOMIC DNA]</scope>
    <source>
        <strain evidence="6 7">FDAARGOS_909</strain>
    </source>
</reference>
<name>A0A7T2S6N6_DELAC</name>
<keyword evidence="1" id="KW-0479">Metal-binding</keyword>
<dbReference type="InterPro" id="IPR026575">
    <property type="entry name" value="GpdQ/CpdA-like"/>
</dbReference>
<protein>
    <submittedName>
        <fullName evidence="6">Phosphodiesterase</fullName>
    </submittedName>
</protein>
<dbReference type="EMBL" id="CP065668">
    <property type="protein sequence ID" value="QPS09864.1"/>
    <property type="molecule type" value="Genomic_DNA"/>
</dbReference>
<dbReference type="PANTHER" id="PTHR42988">
    <property type="entry name" value="PHOSPHOHYDROLASE"/>
    <property type="match status" value="1"/>
</dbReference>
<dbReference type="InterPro" id="IPR029052">
    <property type="entry name" value="Metallo-depent_PP-like"/>
</dbReference>
<proteinExistence type="inferred from homology"/>
<comment type="similarity">
    <text evidence="4">Belongs to the cyclic nucleotide phosphodiesterase class-III family.</text>
</comment>
<dbReference type="InterPro" id="IPR042281">
    <property type="entry name" value="GpdQ_beta-strand"/>
</dbReference>
<keyword evidence="2" id="KW-0378">Hydrolase</keyword>
<dbReference type="Gene3D" id="3.30.750.180">
    <property type="entry name" value="GpdQ, beta-strand dimerisation domain"/>
    <property type="match status" value="1"/>
</dbReference>
<dbReference type="RefSeq" id="WP_197956620.1">
    <property type="nucleotide sequence ID" value="NZ_CP065668.1"/>
</dbReference>
<evidence type="ECO:0000259" key="5">
    <source>
        <dbReference type="Pfam" id="PF00149"/>
    </source>
</evidence>
<dbReference type="CDD" id="cd07402">
    <property type="entry name" value="MPP_GpdQ"/>
    <property type="match status" value="1"/>
</dbReference>
<dbReference type="PANTHER" id="PTHR42988:SF2">
    <property type="entry name" value="CYCLIC NUCLEOTIDE PHOSPHODIESTERASE CBUA0032-RELATED"/>
    <property type="match status" value="1"/>
</dbReference>
<evidence type="ECO:0000313" key="6">
    <source>
        <dbReference type="EMBL" id="QPS09864.1"/>
    </source>
</evidence>
<evidence type="ECO:0000256" key="4">
    <source>
        <dbReference type="ARBA" id="ARBA00025742"/>
    </source>
</evidence>
<dbReference type="GO" id="GO:0004112">
    <property type="term" value="F:cyclic-nucleotide phosphodiesterase activity"/>
    <property type="evidence" value="ECO:0007669"/>
    <property type="project" value="InterPro"/>
</dbReference>
<sequence length="289" mass="31794">MPTPESHRTSRTSMTTFLAQLTDLHIREPGRLTYRRIDTAQYLERTVQSVLALPQRPHAVVITGDLTDFGRPAEYTHLRSLLAPLGTLPVYLLPGNHDDRDALRAAFPEHAWLRSEGFIQYAVDIGALRLIALDTVVPGHSEGALCEERLQWLELQMAASEGRPVVIAMHHPPFETLIGHMDKIGLPQGAQALEELVRRHPNVQRVICGHLHRSIQVAFGGTVAMTSPAPAHQVCLDLAPDAASAWTLEPPGFMLHALPPGGRLVSHAVASGRFDGPHPFWDAQGRLID</sequence>
<dbReference type="SUPFAM" id="SSF56300">
    <property type="entry name" value="Metallo-dependent phosphatases"/>
    <property type="match status" value="1"/>
</dbReference>
<evidence type="ECO:0000256" key="3">
    <source>
        <dbReference type="ARBA" id="ARBA00023004"/>
    </source>
</evidence>
<gene>
    <name evidence="6" type="ORF">I6G66_07605</name>
</gene>
<dbReference type="Gene3D" id="3.60.21.40">
    <property type="entry name" value="GpdQ, catalytic alpha/beta sandwich domain"/>
    <property type="match status" value="1"/>
</dbReference>
<dbReference type="InterPro" id="IPR050884">
    <property type="entry name" value="CNP_phosphodiesterase-III"/>
</dbReference>
<keyword evidence="3" id="KW-0408">Iron</keyword>
<feature type="domain" description="Calcineurin-like phosphoesterase" evidence="5">
    <location>
        <begin position="19"/>
        <end position="213"/>
    </location>
</feature>
<accession>A0A7T2S6N6</accession>
<evidence type="ECO:0000256" key="1">
    <source>
        <dbReference type="ARBA" id="ARBA00022723"/>
    </source>
</evidence>
<organism evidence="6 7">
    <name type="scientific">Delftia acidovorans</name>
    <name type="common">Pseudomonas acidovorans</name>
    <name type="synonym">Comamonas acidovorans</name>
    <dbReference type="NCBI Taxonomy" id="80866"/>
    <lineage>
        <taxon>Bacteria</taxon>
        <taxon>Pseudomonadati</taxon>
        <taxon>Pseudomonadota</taxon>
        <taxon>Betaproteobacteria</taxon>
        <taxon>Burkholderiales</taxon>
        <taxon>Comamonadaceae</taxon>
        <taxon>Delftia</taxon>
    </lineage>
</organism>